<keyword evidence="3" id="KW-1185">Reference proteome</keyword>
<protein>
    <submittedName>
        <fullName evidence="2">Uncharacterized protein</fullName>
    </submittedName>
</protein>
<evidence type="ECO:0000313" key="2">
    <source>
        <dbReference type="EMBL" id="GJN89208.1"/>
    </source>
</evidence>
<accession>A0AAV5GGD1</accession>
<dbReference type="AlphaFoldDB" id="A0AAV5GGD1"/>
<dbReference type="EMBL" id="BQKY01000004">
    <property type="protein sequence ID" value="GJN89208.1"/>
    <property type="molecule type" value="Genomic_DNA"/>
</dbReference>
<name>A0AAV5GGD1_9BASI</name>
<gene>
    <name evidence="2" type="ORF">Rhopal_002187-T1</name>
</gene>
<dbReference type="Proteomes" id="UP001342314">
    <property type="component" value="Unassembled WGS sequence"/>
</dbReference>
<feature type="compositionally biased region" description="Basic and acidic residues" evidence="1">
    <location>
        <begin position="160"/>
        <end position="174"/>
    </location>
</feature>
<sequence>MAETDASHGVAPASATSSQQQVAARSAHFYTADGICITEAKGAGSYKNIATEFGKACNHLFAELCNPRMGYLAHPAERRELVESTLQLRFPFLRLDDDRWKVRSLRNCMSHIGHFAWDATCLRVKLLAVIRPRSVFSTVRRASVVLWNTVNIPRVYSEQEEARKRERREQSAAKKERRKDKPSKR</sequence>
<organism evidence="2 3">
    <name type="scientific">Rhodotorula paludigena</name>
    <dbReference type="NCBI Taxonomy" id="86838"/>
    <lineage>
        <taxon>Eukaryota</taxon>
        <taxon>Fungi</taxon>
        <taxon>Dikarya</taxon>
        <taxon>Basidiomycota</taxon>
        <taxon>Pucciniomycotina</taxon>
        <taxon>Microbotryomycetes</taxon>
        <taxon>Sporidiobolales</taxon>
        <taxon>Sporidiobolaceae</taxon>
        <taxon>Rhodotorula</taxon>
    </lineage>
</organism>
<feature type="compositionally biased region" description="Basic residues" evidence="1">
    <location>
        <begin position="175"/>
        <end position="185"/>
    </location>
</feature>
<proteinExistence type="predicted"/>
<comment type="caution">
    <text evidence="2">The sequence shown here is derived from an EMBL/GenBank/DDBJ whole genome shotgun (WGS) entry which is preliminary data.</text>
</comment>
<reference evidence="2 3" key="1">
    <citation type="submission" date="2021-12" db="EMBL/GenBank/DDBJ databases">
        <title>High titer production of polyol ester of fatty acids by Rhodotorula paludigena BS15 towards product separation-free biomass refinery.</title>
        <authorList>
            <person name="Mano J."/>
            <person name="Ono H."/>
            <person name="Tanaka T."/>
            <person name="Naito K."/>
            <person name="Sushida H."/>
            <person name="Ike M."/>
            <person name="Tokuyasu K."/>
            <person name="Kitaoka M."/>
        </authorList>
    </citation>
    <scope>NUCLEOTIDE SEQUENCE [LARGE SCALE GENOMIC DNA]</scope>
    <source>
        <strain evidence="2 3">BS15</strain>
    </source>
</reference>
<evidence type="ECO:0000313" key="3">
    <source>
        <dbReference type="Proteomes" id="UP001342314"/>
    </source>
</evidence>
<feature type="region of interest" description="Disordered" evidence="1">
    <location>
        <begin position="157"/>
        <end position="185"/>
    </location>
</feature>
<evidence type="ECO:0000256" key="1">
    <source>
        <dbReference type="SAM" id="MobiDB-lite"/>
    </source>
</evidence>